<accession>A0A3A1N749</accession>
<gene>
    <name evidence="2" type="ORF">D2V08_16800</name>
</gene>
<dbReference type="OrthoDB" id="9775607at2"/>
<dbReference type="InterPro" id="IPR011059">
    <property type="entry name" value="Metal-dep_hydrolase_composite"/>
</dbReference>
<comment type="caution">
    <text evidence="2">The sequence shown here is derived from an EMBL/GenBank/DDBJ whole genome shotgun (WGS) entry which is preliminary data.</text>
</comment>
<evidence type="ECO:0000313" key="3">
    <source>
        <dbReference type="Proteomes" id="UP000266067"/>
    </source>
</evidence>
<proteinExistence type="predicted"/>
<dbReference type="EMBL" id="QXFH01000077">
    <property type="protein sequence ID" value="RIV30730.1"/>
    <property type="molecule type" value="Genomic_DNA"/>
</dbReference>
<dbReference type="InterPro" id="IPR023100">
    <property type="entry name" value="D-aminoacylase_insert_dom_sf"/>
</dbReference>
<dbReference type="SUPFAM" id="SSF51556">
    <property type="entry name" value="Metallo-dependent hydrolases"/>
    <property type="match status" value="1"/>
</dbReference>
<dbReference type="CDD" id="cd01297">
    <property type="entry name" value="D-aminoacylase"/>
    <property type="match status" value="1"/>
</dbReference>
<dbReference type="PANTHER" id="PTHR11647:SF1">
    <property type="entry name" value="COLLAPSIN RESPONSE MEDIATOR PROTEIN"/>
    <property type="match status" value="1"/>
</dbReference>
<evidence type="ECO:0000259" key="1">
    <source>
        <dbReference type="Pfam" id="PF07969"/>
    </source>
</evidence>
<dbReference type="Gene3D" id="3.30.1490.130">
    <property type="entry name" value="D-aminoacylase. Domain 3"/>
    <property type="match status" value="1"/>
</dbReference>
<evidence type="ECO:0000313" key="2">
    <source>
        <dbReference type="EMBL" id="RIV30730.1"/>
    </source>
</evidence>
<dbReference type="Proteomes" id="UP000266067">
    <property type="component" value="Unassembled WGS sequence"/>
</dbReference>
<dbReference type="SUPFAM" id="SSF51338">
    <property type="entry name" value="Composite domain of metallo-dependent hydrolases"/>
    <property type="match status" value="1"/>
</dbReference>
<sequence length="560" mass="61580">MKPTYYFPLLAALFIFVGCSQSENYDILIKNGQIVDGSGTLSYIGDVGINADTIAAVGDLGDATGTQEIDATGLAVAPGFINMLSWATESLIEDGRSMADIKQGVTLEVFGEGWSMGPLNESMKKQEQESQGDIQYDIEWNSLNEYLEYLTTKGVSPNVASFVGATTLRINMVGYEDRAPTPQEMDSMKLMVKQAMEEGALGVGSSLIYAPAFYSSTDELIELCKVAAEYDGMYISHMRSEGSRLLESLDELIWIADEAGIRAEIYHLKQSGKENWDKFDDVVAKVDSANAAGLHITADMYNYVAGATGLDASMPPWVQEGGYDKWAERLQDPKIRKRVKEEMTTPTDEWESLMQAAGDPSKILLVGFKNDTLKHYTGKTLKEVTEIRGTSPEETAMDLVVQDGSRVGTIYFLMSEENVKKQIALPWMSFGSDAGSPATEGVFLKSSTHPRTYGNFARLLGKYVRDEKVISLEEAVHKLSQLPATNLKIQKRGSLTEGNYADVVLFDPETINDKASFEDPHQYSEGMQHVFVNGTQVLKDGEHTGKTPGQVVHGPGYKKN</sequence>
<dbReference type="RefSeq" id="WP_119609590.1">
    <property type="nucleotide sequence ID" value="NZ_QXFH01000077.1"/>
</dbReference>
<dbReference type="GO" id="GO:0005829">
    <property type="term" value="C:cytosol"/>
    <property type="evidence" value="ECO:0007669"/>
    <property type="project" value="TreeGrafter"/>
</dbReference>
<dbReference type="InterPro" id="IPR013108">
    <property type="entry name" value="Amidohydro_3"/>
</dbReference>
<name>A0A3A1N749_9FLAO</name>
<protein>
    <submittedName>
        <fullName evidence="2">D-aminoacylase</fullName>
    </submittedName>
</protein>
<organism evidence="2 3">
    <name type="scientific">Flagellimonas lutimaris</name>
    <dbReference type="NCBI Taxonomy" id="475082"/>
    <lineage>
        <taxon>Bacteria</taxon>
        <taxon>Pseudomonadati</taxon>
        <taxon>Bacteroidota</taxon>
        <taxon>Flavobacteriia</taxon>
        <taxon>Flavobacteriales</taxon>
        <taxon>Flavobacteriaceae</taxon>
        <taxon>Flagellimonas</taxon>
    </lineage>
</organism>
<dbReference type="GO" id="GO:0016812">
    <property type="term" value="F:hydrolase activity, acting on carbon-nitrogen (but not peptide) bonds, in cyclic amides"/>
    <property type="evidence" value="ECO:0007669"/>
    <property type="project" value="TreeGrafter"/>
</dbReference>
<dbReference type="AlphaFoldDB" id="A0A3A1N749"/>
<dbReference type="Gene3D" id="3.20.20.140">
    <property type="entry name" value="Metal-dependent hydrolases"/>
    <property type="match status" value="1"/>
</dbReference>
<keyword evidence="3" id="KW-1185">Reference proteome</keyword>
<dbReference type="Gene3D" id="2.30.40.10">
    <property type="entry name" value="Urease, subunit C, domain 1"/>
    <property type="match status" value="1"/>
</dbReference>
<feature type="domain" description="Amidohydrolase 3" evidence="1">
    <location>
        <begin position="67"/>
        <end position="537"/>
    </location>
</feature>
<dbReference type="InterPro" id="IPR032466">
    <property type="entry name" value="Metal_Hydrolase"/>
</dbReference>
<dbReference type="GO" id="GO:0016811">
    <property type="term" value="F:hydrolase activity, acting on carbon-nitrogen (but not peptide) bonds, in linear amides"/>
    <property type="evidence" value="ECO:0007669"/>
    <property type="project" value="InterPro"/>
</dbReference>
<dbReference type="Pfam" id="PF07969">
    <property type="entry name" value="Amidohydro_3"/>
    <property type="match status" value="1"/>
</dbReference>
<dbReference type="PROSITE" id="PS51257">
    <property type="entry name" value="PROKAR_LIPOPROTEIN"/>
    <property type="match status" value="1"/>
</dbReference>
<dbReference type="PANTHER" id="PTHR11647">
    <property type="entry name" value="HYDRANTOINASE/DIHYDROPYRIMIDINASE FAMILY MEMBER"/>
    <property type="match status" value="1"/>
</dbReference>
<dbReference type="InterPro" id="IPR050378">
    <property type="entry name" value="Metallo-dep_Hydrolases_sf"/>
</dbReference>
<reference evidence="2 3" key="1">
    <citation type="submission" date="2018-08" db="EMBL/GenBank/DDBJ databases">
        <title>Proposal of Muricauda 72 sp.nov. and Muricauda NH166 sp.nov., isolated from seawater.</title>
        <authorList>
            <person name="Cheng H."/>
            <person name="Wu Y.-H."/>
            <person name="Guo L.-L."/>
            <person name="Xu X.-W."/>
        </authorList>
    </citation>
    <scope>NUCLEOTIDE SEQUENCE [LARGE SCALE GENOMIC DNA]</scope>
    <source>
        <strain evidence="2 3">KCTC 22173</strain>
    </source>
</reference>